<dbReference type="GO" id="GO:0031573">
    <property type="term" value="P:mitotic intra-S DNA damage checkpoint signaling"/>
    <property type="evidence" value="ECO:0007669"/>
    <property type="project" value="TreeGrafter"/>
</dbReference>
<dbReference type="GO" id="GO:0048257">
    <property type="term" value="F:3'-flap endonuclease activity"/>
    <property type="evidence" value="ECO:0007669"/>
    <property type="project" value="TreeGrafter"/>
</dbReference>
<dbReference type="CDD" id="cd20074">
    <property type="entry name" value="XPF_nuclease_Mus81"/>
    <property type="match status" value="1"/>
</dbReference>
<comment type="subunit">
    <text evidence="17">Interacts with EME1.</text>
</comment>
<proteinExistence type="inferred from homology"/>
<dbReference type="GO" id="GO:0046872">
    <property type="term" value="F:metal ion binding"/>
    <property type="evidence" value="ECO:0007669"/>
    <property type="project" value="UniProtKB-UniRule"/>
</dbReference>
<keyword evidence="12 17" id="KW-0460">Magnesium</keyword>
<protein>
    <recommendedName>
        <fullName evidence="4 17">Crossover junction endonuclease MUS81</fullName>
        <ecNumber evidence="17">3.1.22.-</ecNumber>
    </recommendedName>
</protein>
<comment type="similarity">
    <text evidence="3 17">Belongs to the XPF family.</text>
</comment>
<keyword evidence="8 17" id="KW-0255">Endonuclease</keyword>
<dbReference type="FunFam" id="1.10.10.10:FF:000307">
    <property type="entry name" value="Crossover junction endonuclease MUS81"/>
    <property type="match status" value="1"/>
</dbReference>
<evidence type="ECO:0000313" key="21">
    <source>
        <dbReference type="Proteomes" id="UP001420932"/>
    </source>
</evidence>
<evidence type="ECO:0000256" key="18">
    <source>
        <dbReference type="SAM" id="MobiDB-lite"/>
    </source>
</evidence>
<evidence type="ECO:0000256" key="11">
    <source>
        <dbReference type="ARBA" id="ARBA00022801"/>
    </source>
</evidence>
<evidence type="ECO:0000256" key="7">
    <source>
        <dbReference type="ARBA" id="ARBA00022723"/>
    </source>
</evidence>
<evidence type="ECO:0000256" key="15">
    <source>
        <dbReference type="ARBA" id="ARBA00023242"/>
    </source>
</evidence>
<dbReference type="SUPFAM" id="SSF52980">
    <property type="entry name" value="Restriction endonuclease-like"/>
    <property type="match status" value="1"/>
</dbReference>
<evidence type="ECO:0000256" key="13">
    <source>
        <dbReference type="ARBA" id="ARBA00023172"/>
    </source>
</evidence>
<gene>
    <name evidence="20" type="ORF">Syun_001909</name>
</gene>
<keyword evidence="15 17" id="KW-0539">Nucleus</keyword>
<dbReference type="Gene3D" id="1.10.10.10">
    <property type="entry name" value="Winged helix-like DNA-binding domain superfamily/Winged helix DNA-binding domain"/>
    <property type="match status" value="1"/>
</dbReference>
<dbReference type="InterPro" id="IPR047416">
    <property type="entry name" value="XPF_nuclease_Mus81"/>
</dbReference>
<keyword evidence="10" id="KW-0131">Cell cycle</keyword>
<dbReference type="GO" id="GO:0048476">
    <property type="term" value="C:Holliday junction resolvase complex"/>
    <property type="evidence" value="ECO:0007669"/>
    <property type="project" value="UniProtKB-UniRule"/>
</dbReference>
<dbReference type="GO" id="GO:0000712">
    <property type="term" value="P:resolution of meiotic recombination intermediates"/>
    <property type="evidence" value="ECO:0007669"/>
    <property type="project" value="TreeGrafter"/>
</dbReference>
<dbReference type="InterPro" id="IPR036388">
    <property type="entry name" value="WH-like_DNA-bd_sf"/>
</dbReference>
<dbReference type="InterPro" id="IPR033309">
    <property type="entry name" value="Mus81"/>
</dbReference>
<evidence type="ECO:0000256" key="1">
    <source>
        <dbReference type="ARBA" id="ARBA00001946"/>
    </source>
</evidence>
<dbReference type="GO" id="GO:0008821">
    <property type="term" value="F:crossover junction DNA endonuclease activity"/>
    <property type="evidence" value="ECO:0007669"/>
    <property type="project" value="UniProtKB-UniRule"/>
</dbReference>
<evidence type="ECO:0000256" key="3">
    <source>
        <dbReference type="ARBA" id="ARBA00010015"/>
    </source>
</evidence>
<dbReference type="PANTHER" id="PTHR13451:SF0">
    <property type="entry name" value="CROSSOVER JUNCTION ENDONUCLEASE MUS81"/>
    <property type="match status" value="1"/>
</dbReference>
<keyword evidence="14 17" id="KW-0234">DNA repair</keyword>
<keyword evidence="13 17" id="KW-0233">DNA recombination</keyword>
<feature type="region of interest" description="Disordered" evidence="18">
    <location>
        <begin position="81"/>
        <end position="102"/>
    </location>
</feature>
<keyword evidence="10" id="KW-0498">Mitosis</keyword>
<keyword evidence="9 17" id="KW-0227">DNA damage</keyword>
<dbReference type="FunFam" id="3.40.50.10130:FF:000005">
    <property type="entry name" value="crossover junction endonuclease MUS81 isoform X1"/>
    <property type="match status" value="1"/>
</dbReference>
<dbReference type="CDD" id="cd21036">
    <property type="entry name" value="WH_MUS81"/>
    <property type="match status" value="1"/>
</dbReference>
<comment type="function">
    <text evidence="17">Interacts with EME1 to form a DNA structure-specific endonuclease with substrate preference for branched DNA structures with a 5'-end at the branch nick. Typical substrates include 3'-flap structures, D-loops, replication forks and nicked Holliday junctions. May be required in mitosis for the processing of stalled or collapsed replication fork intermediates. May be required in meiosis for the repair of meiosis-specific double strand breaks subsequent to single-end invasion (SEI).</text>
</comment>
<evidence type="ECO:0000256" key="12">
    <source>
        <dbReference type="ARBA" id="ARBA00022842"/>
    </source>
</evidence>
<dbReference type="Proteomes" id="UP001420932">
    <property type="component" value="Unassembled WGS sequence"/>
</dbReference>
<evidence type="ECO:0000313" key="20">
    <source>
        <dbReference type="EMBL" id="KAK9169769.1"/>
    </source>
</evidence>
<dbReference type="PANTHER" id="PTHR13451">
    <property type="entry name" value="CLASS II CROSSOVER JUNCTION ENDONUCLEASE MUS81"/>
    <property type="match status" value="1"/>
</dbReference>
<comment type="cofactor">
    <cofactor evidence="1 17">
        <name>Mg(2+)</name>
        <dbReference type="ChEBI" id="CHEBI:18420"/>
    </cofactor>
</comment>
<dbReference type="Gene3D" id="3.40.50.10130">
    <property type="match status" value="1"/>
</dbReference>
<sequence>MEKHRRVVCDENEELATFMWNKRQEMLDTKGLSERIDMTLHKAYSNVCTNKAPIKTLKEFSQIKGVGKWVLRLMQEFFKRDSGSSGEDELPEKGRKARRSKRYVPQKNSVAYALLVTLHRAIANGAEYMKKQELIDAAEASGLSRVSIAPELGKGKVSQFGSSPREWYSGWSSMKTLIAKGLVAKSSCPARYMLTTEGRESALECLSRSGVVDQGDHLARSERLLGDNNQLSPNLQCSHTDLFEKGDECLYIGLSAPKNKVDVPTAFLETICEIGYVLVAVHLPQRLLMDLCGYWFKDMGHSEKQIFSAFGKASKDNKKAGTSSLWSATLHHLRKDRIDTLLSECRQTLPPSSFKFKNVVSNSLYCIESAEVDHLVEESSQTGSVRGADFNPDSLCSVDSTESRFNLRACSSNDIPAYKFHKSDNSEASVNCLMVPPLGPGERFGDVYDVILMLDDREQFTNSKGSRSRKIVENICSEFKIKVEVRRLPVGDGIWIARHKHVENEYVLDFIVERKNVDDLRNSIRDNRYRDQKLRLLRCGLRKIIYLVEGDPNFSEATESIKTACFTTEILEGFDVQRTSGLADTLKRYGHLTLAITDYYRALSSKIEMNGAGICPSFKEYVRRCQDLEKMTVSDVFAIQLMQVPQVTEDIALAIIDMYPTVISLALAYSHLEGDLRAQEEMLYKQSNNLVSAGASKNVFHLVFGDCET</sequence>
<keyword evidence="11 17" id="KW-0378">Hydrolase</keyword>
<dbReference type="Pfam" id="PF02732">
    <property type="entry name" value="ERCC4"/>
    <property type="match status" value="1"/>
</dbReference>
<dbReference type="EC" id="3.1.22.-" evidence="17"/>
<keyword evidence="21" id="KW-1185">Reference proteome</keyword>
<dbReference type="EMBL" id="JBBNAF010000001">
    <property type="protein sequence ID" value="KAK9169769.1"/>
    <property type="molecule type" value="Genomic_DNA"/>
</dbReference>
<keyword evidence="7 17" id="KW-0479">Metal-binding</keyword>
<dbReference type="GO" id="GO:0005634">
    <property type="term" value="C:nucleus"/>
    <property type="evidence" value="ECO:0007669"/>
    <property type="project" value="UniProtKB-SubCell"/>
</dbReference>
<dbReference type="GO" id="GO:0003677">
    <property type="term" value="F:DNA binding"/>
    <property type="evidence" value="ECO:0007669"/>
    <property type="project" value="UniProtKB-UniRule"/>
</dbReference>
<dbReference type="GO" id="GO:0006308">
    <property type="term" value="P:DNA catabolic process"/>
    <property type="evidence" value="ECO:0007669"/>
    <property type="project" value="UniProtKB-UniRule"/>
</dbReference>
<name>A0AAP0LIS7_9MAGN</name>
<accession>A0AAP0LIS7</accession>
<evidence type="ECO:0000256" key="8">
    <source>
        <dbReference type="ARBA" id="ARBA00022759"/>
    </source>
</evidence>
<evidence type="ECO:0000256" key="9">
    <source>
        <dbReference type="ARBA" id="ARBA00022763"/>
    </source>
</evidence>
<comment type="subcellular location">
    <subcellularLocation>
        <location evidence="2 17">Nucleus</location>
    </subcellularLocation>
</comment>
<comment type="caution">
    <text evidence="20">The sequence shown here is derived from an EMBL/GenBank/DDBJ whole genome shotgun (WGS) entry which is preliminary data.</text>
</comment>
<organism evidence="20 21">
    <name type="scientific">Stephania yunnanensis</name>
    <dbReference type="NCBI Taxonomy" id="152371"/>
    <lineage>
        <taxon>Eukaryota</taxon>
        <taxon>Viridiplantae</taxon>
        <taxon>Streptophyta</taxon>
        <taxon>Embryophyta</taxon>
        <taxon>Tracheophyta</taxon>
        <taxon>Spermatophyta</taxon>
        <taxon>Magnoliopsida</taxon>
        <taxon>Ranunculales</taxon>
        <taxon>Menispermaceae</taxon>
        <taxon>Menispermoideae</taxon>
        <taxon>Cissampelideae</taxon>
        <taxon>Stephania</taxon>
    </lineage>
</organism>
<reference evidence="20 21" key="1">
    <citation type="submission" date="2024-01" db="EMBL/GenBank/DDBJ databases">
        <title>Genome assemblies of Stephania.</title>
        <authorList>
            <person name="Yang L."/>
        </authorList>
    </citation>
    <scope>NUCLEOTIDE SEQUENCE [LARGE SCALE GENOMIC DNA]</scope>
    <source>
        <strain evidence="20">YNDBR</strain>
        <tissue evidence="20">Leaf</tissue>
    </source>
</reference>
<dbReference type="Gene3D" id="1.10.150.670">
    <property type="entry name" value="Crossover junction endonuclease EME1, DNA-binding domain"/>
    <property type="match status" value="1"/>
</dbReference>
<evidence type="ECO:0000256" key="14">
    <source>
        <dbReference type="ARBA" id="ARBA00023204"/>
    </source>
</evidence>
<dbReference type="InterPro" id="IPR042530">
    <property type="entry name" value="EME1/EME2_C"/>
</dbReference>
<evidence type="ECO:0000256" key="2">
    <source>
        <dbReference type="ARBA" id="ARBA00004123"/>
    </source>
</evidence>
<dbReference type="SMART" id="SM00891">
    <property type="entry name" value="ERCC4"/>
    <property type="match status" value="1"/>
</dbReference>
<evidence type="ECO:0000256" key="10">
    <source>
        <dbReference type="ARBA" id="ARBA00022776"/>
    </source>
</evidence>
<dbReference type="GO" id="GO:0000727">
    <property type="term" value="P:double-strand break repair via break-induced replication"/>
    <property type="evidence" value="ECO:0007669"/>
    <property type="project" value="UniProtKB-UniRule"/>
</dbReference>
<feature type="domain" description="ERCC4" evidence="19">
    <location>
        <begin position="451"/>
        <end position="552"/>
    </location>
</feature>
<evidence type="ECO:0000256" key="6">
    <source>
        <dbReference type="ARBA" id="ARBA00022722"/>
    </source>
</evidence>
<evidence type="ECO:0000256" key="17">
    <source>
        <dbReference type="RuleBase" id="RU369042"/>
    </source>
</evidence>
<keyword evidence="6 17" id="KW-0540">Nuclease</keyword>
<dbReference type="InterPro" id="IPR011335">
    <property type="entry name" value="Restrct_endonuc-II-like"/>
</dbReference>
<evidence type="ECO:0000256" key="5">
    <source>
        <dbReference type="ARBA" id="ARBA00022618"/>
    </source>
</evidence>
<evidence type="ECO:0000256" key="16">
    <source>
        <dbReference type="ARBA" id="ARBA00023254"/>
    </source>
</evidence>
<evidence type="ECO:0000256" key="4">
    <source>
        <dbReference type="ARBA" id="ARBA00017114"/>
    </source>
</evidence>
<dbReference type="AlphaFoldDB" id="A0AAP0LIS7"/>
<keyword evidence="16" id="KW-0469">Meiosis</keyword>
<dbReference type="InterPro" id="IPR047417">
    <property type="entry name" value="WHD_MUS81"/>
</dbReference>
<dbReference type="GO" id="GO:0051301">
    <property type="term" value="P:cell division"/>
    <property type="evidence" value="ECO:0007669"/>
    <property type="project" value="UniProtKB-KW"/>
</dbReference>
<dbReference type="Pfam" id="PF21136">
    <property type="entry name" value="WHD_MUS81"/>
    <property type="match status" value="1"/>
</dbReference>
<keyword evidence="5" id="KW-0132">Cell division</keyword>
<evidence type="ECO:0000259" key="19">
    <source>
        <dbReference type="SMART" id="SM00891"/>
    </source>
</evidence>
<dbReference type="InterPro" id="IPR006166">
    <property type="entry name" value="ERCC4_domain"/>
</dbReference>